<name>A0A853IK59_9GAMM</name>
<keyword evidence="3" id="KW-1185">Reference proteome</keyword>
<gene>
    <name evidence="2" type="ORF">H0A36_25955</name>
</gene>
<dbReference type="RefSeq" id="WP_180571452.1">
    <property type="nucleotide sequence ID" value="NZ_JACCKB010000089.1"/>
</dbReference>
<dbReference type="AlphaFoldDB" id="A0A853IK59"/>
<sequence>MAGLGKGLTKNEKTNQIEDFIGSATANTQQPKPEKNGNGRAKKHKSYMFSLTKPVSDDIDKISLKPRDFKVSRSEVVKAGIEALKALPKEQLLEILKEVKASS</sequence>
<evidence type="ECO:0000256" key="1">
    <source>
        <dbReference type="SAM" id="MobiDB-lite"/>
    </source>
</evidence>
<feature type="region of interest" description="Disordered" evidence="1">
    <location>
        <begin position="15"/>
        <end position="47"/>
    </location>
</feature>
<proteinExistence type="predicted"/>
<evidence type="ECO:0000313" key="3">
    <source>
        <dbReference type="Proteomes" id="UP000569732"/>
    </source>
</evidence>
<accession>A0A853IK59</accession>
<organism evidence="2 3">
    <name type="scientific">Spartinivicinus marinus</name>
    <dbReference type="NCBI Taxonomy" id="2994442"/>
    <lineage>
        <taxon>Bacteria</taxon>
        <taxon>Pseudomonadati</taxon>
        <taxon>Pseudomonadota</taxon>
        <taxon>Gammaproteobacteria</taxon>
        <taxon>Oceanospirillales</taxon>
        <taxon>Zooshikellaceae</taxon>
        <taxon>Spartinivicinus</taxon>
    </lineage>
</organism>
<dbReference type="Proteomes" id="UP000569732">
    <property type="component" value="Unassembled WGS sequence"/>
</dbReference>
<reference evidence="2 3" key="1">
    <citation type="submission" date="2020-07" db="EMBL/GenBank/DDBJ databases">
        <title>Endozoicomonas sp. nov., isolated from sediment.</title>
        <authorList>
            <person name="Gu T."/>
        </authorList>
    </citation>
    <scope>NUCLEOTIDE SEQUENCE [LARGE SCALE GENOMIC DNA]</scope>
    <source>
        <strain evidence="2 3">SM1973</strain>
    </source>
</reference>
<evidence type="ECO:0000313" key="2">
    <source>
        <dbReference type="EMBL" id="NYZ69465.1"/>
    </source>
</evidence>
<dbReference type="EMBL" id="JACCKB010000089">
    <property type="protein sequence ID" value="NYZ69465.1"/>
    <property type="molecule type" value="Genomic_DNA"/>
</dbReference>
<comment type="caution">
    <text evidence="2">The sequence shown here is derived from an EMBL/GenBank/DDBJ whole genome shotgun (WGS) entry which is preliminary data.</text>
</comment>
<protein>
    <submittedName>
        <fullName evidence="2">Uncharacterized protein</fullName>
    </submittedName>
</protein>